<sequence>MVQTDKNGSKMLVQTASEFYEKEEAIAKTFTNDKIMKDSYELFQKYRNVVQDHLQKDIPFNKNDVIHLQALVAQLRGLNRRSNLRTKLKSDTVEVKRKEVEKKHLTMQNLEMELEHLHRSIDDLKAVEFTHIDLVSSEECMQQKGISIETFNEMTEHDQQMALLSLELELRKELVKNIETMKSQVVEKEQKLEEKERKLDALLPQVNQIRKLTQPILTSLELHTVTTAHLERTNRSRYLAPQLSSLYVNVTVYNKVNEGSTLKFTCTGKIEEAIAFEQTQKEENNLKRQKSHIDEPTEMIVSEDEEESENEELMDIDRMPDSRTHREKEEEILNDFKKKQKLFTPHPISFTTSIPIPGDEAHSSNLVFNYLPQLDVVTVKPVIKLKPSFEPFMSAETILDEIYPGDSGQDLFNTSAAMLLSIAGAKIDEISSTLGRPYKFAQQFCLVPDEKENDECRHDRFKYFLKTMLRIGDRIKARSVLDVTCRNATALKPLDSLPEDFKKLIPTRGVCALTSFKSIKSEEVLSTDLLSSRQQLIISKLSESGQLQNGFQFIAGISHDGNDRVYALIHIPRAYPENGSSSMILLVPANEEKFEYMAGLEALETYLNIEVPKLAEKEPELMFAFQLALLATRCEVVHDVSERDTNLQYKPVNFYLNYHSSRIHQPIFDFVPSRNAYGHTVTKAKPT</sequence>
<keyword evidence="5" id="KW-1185">Reference proteome</keyword>
<evidence type="ECO:0000313" key="5">
    <source>
        <dbReference type="Proteomes" id="UP000887577"/>
    </source>
</evidence>
<reference evidence="6" key="1">
    <citation type="submission" date="2022-11" db="UniProtKB">
        <authorList>
            <consortium name="WormBaseParasite"/>
        </authorList>
    </citation>
    <scope>IDENTIFICATION</scope>
</reference>
<dbReference type="GO" id="GO:0000445">
    <property type="term" value="C:THO complex part of transcription export complex"/>
    <property type="evidence" value="ECO:0007669"/>
    <property type="project" value="TreeGrafter"/>
</dbReference>
<dbReference type="InterPro" id="IPR019163">
    <property type="entry name" value="THO_Thoc5"/>
</dbReference>
<proteinExistence type="inferred from homology"/>
<dbReference type="GO" id="GO:0003729">
    <property type="term" value="F:mRNA binding"/>
    <property type="evidence" value="ECO:0007669"/>
    <property type="project" value="TreeGrafter"/>
</dbReference>
<evidence type="ECO:0000256" key="1">
    <source>
        <dbReference type="ARBA" id="ARBA00004123"/>
    </source>
</evidence>
<dbReference type="Proteomes" id="UP000887577">
    <property type="component" value="Unplaced"/>
</dbReference>
<dbReference type="Pfam" id="PF09766">
    <property type="entry name" value="FmiP_Thoc5"/>
    <property type="match status" value="1"/>
</dbReference>
<dbReference type="PANTHER" id="PTHR13375">
    <property type="entry name" value="FMS INTERACTING PROTEIN"/>
    <property type="match status" value="1"/>
</dbReference>
<dbReference type="GO" id="GO:0006406">
    <property type="term" value="P:mRNA export from nucleus"/>
    <property type="evidence" value="ECO:0007669"/>
    <property type="project" value="TreeGrafter"/>
</dbReference>
<keyword evidence="3" id="KW-0539">Nucleus</keyword>
<dbReference type="WBParaSite" id="PSU_v2.g3243.t1">
    <property type="protein sequence ID" value="PSU_v2.g3243.t1"/>
    <property type="gene ID" value="PSU_v2.g3243"/>
</dbReference>
<feature type="coiled-coil region" evidence="4">
    <location>
        <begin position="171"/>
        <end position="198"/>
    </location>
</feature>
<evidence type="ECO:0000256" key="3">
    <source>
        <dbReference type="ARBA" id="ARBA00023242"/>
    </source>
</evidence>
<comment type="subcellular location">
    <subcellularLocation>
        <location evidence="1">Nucleus</location>
    </subcellularLocation>
</comment>
<organism evidence="5 6">
    <name type="scientific">Panagrolaimus superbus</name>
    <dbReference type="NCBI Taxonomy" id="310955"/>
    <lineage>
        <taxon>Eukaryota</taxon>
        <taxon>Metazoa</taxon>
        <taxon>Ecdysozoa</taxon>
        <taxon>Nematoda</taxon>
        <taxon>Chromadorea</taxon>
        <taxon>Rhabditida</taxon>
        <taxon>Tylenchina</taxon>
        <taxon>Panagrolaimomorpha</taxon>
        <taxon>Panagrolaimoidea</taxon>
        <taxon>Panagrolaimidae</taxon>
        <taxon>Panagrolaimus</taxon>
    </lineage>
</organism>
<comment type="similarity">
    <text evidence="2">Belongs to the THOC5 family.</text>
</comment>
<name>A0A914YR40_9BILA</name>
<keyword evidence="4" id="KW-0175">Coiled coil</keyword>
<protein>
    <submittedName>
        <fullName evidence="6">Uncharacterized protein</fullName>
    </submittedName>
</protein>
<evidence type="ECO:0000256" key="4">
    <source>
        <dbReference type="SAM" id="Coils"/>
    </source>
</evidence>
<evidence type="ECO:0000256" key="2">
    <source>
        <dbReference type="ARBA" id="ARBA00008044"/>
    </source>
</evidence>
<dbReference type="PANTHER" id="PTHR13375:SF3">
    <property type="entry name" value="THO COMPLEX SUBUNIT 5 HOMOLOG"/>
    <property type="match status" value="1"/>
</dbReference>
<dbReference type="AlphaFoldDB" id="A0A914YR40"/>
<evidence type="ECO:0000313" key="6">
    <source>
        <dbReference type="WBParaSite" id="PSU_v2.g3243.t1"/>
    </source>
</evidence>
<feature type="coiled-coil region" evidence="4">
    <location>
        <begin position="93"/>
        <end position="127"/>
    </location>
</feature>
<accession>A0A914YR40</accession>